<reference evidence="3" key="3">
    <citation type="submission" date="2021-05" db="UniProtKB">
        <authorList>
            <consortium name="EnsemblPlants"/>
        </authorList>
    </citation>
    <scope>IDENTIFICATION</scope>
    <source>
        <strain evidence="3">cv. B73</strain>
    </source>
</reference>
<evidence type="ECO:0000256" key="1">
    <source>
        <dbReference type="SAM" id="MobiDB-lite"/>
    </source>
</evidence>
<dbReference type="EnsemblPlants" id="Zm00001eb220170_T001">
    <property type="protein sequence ID" value="Zm00001eb220170_P001"/>
    <property type="gene ID" value="Zm00001eb220170"/>
</dbReference>
<evidence type="ECO:0000313" key="3">
    <source>
        <dbReference type="EnsemblPlants" id="Zm00001eb220170_P001"/>
    </source>
</evidence>
<dbReference type="AlphaFoldDB" id="A0A804PA49"/>
<keyword evidence="4" id="KW-1185">Reference proteome</keyword>
<dbReference type="InParanoid" id="A0A804PA49"/>
<name>A0A804PA49_MAIZE</name>
<dbReference type="PANTHER" id="PTHR31373:SF25">
    <property type="entry name" value="OS02G0179600 PROTEIN"/>
    <property type="match status" value="1"/>
</dbReference>
<dbReference type="PANTHER" id="PTHR31373">
    <property type="entry name" value="OS06G0652100 PROTEIN"/>
    <property type="match status" value="1"/>
</dbReference>
<reference evidence="3" key="2">
    <citation type="submission" date="2019-07" db="EMBL/GenBank/DDBJ databases">
        <authorList>
            <person name="Seetharam A."/>
            <person name="Woodhouse M."/>
            <person name="Cannon E."/>
        </authorList>
    </citation>
    <scope>NUCLEOTIDE SEQUENCE [LARGE SCALE GENOMIC DNA]</scope>
    <source>
        <strain evidence="3">cv. B73</strain>
    </source>
</reference>
<dbReference type="Proteomes" id="UP000007305">
    <property type="component" value="Chromosome 5"/>
</dbReference>
<dbReference type="InterPro" id="IPR058580">
    <property type="entry name" value="DUF2828"/>
</dbReference>
<sequence>MYSKSVTTPPTGSCTTDLFAGLIAEDMRKLTAGKVREFSLAAKWCPSLDSSYDHSTLICEAVARRLFPRDPRPSSPRHLFPKGSAPELAAPPLPQGLRARARRRPRRRALRVPRA</sequence>
<feature type="region of interest" description="Disordered" evidence="1">
    <location>
        <begin position="68"/>
        <end position="115"/>
    </location>
</feature>
<dbReference type="InterPro" id="IPR011205">
    <property type="entry name" value="UCP015417_vWA"/>
</dbReference>
<evidence type="ECO:0000313" key="4">
    <source>
        <dbReference type="Proteomes" id="UP000007305"/>
    </source>
</evidence>
<protein>
    <recommendedName>
        <fullName evidence="2">DUF2828 domain-containing protein</fullName>
    </recommendedName>
</protein>
<evidence type="ECO:0000259" key="2">
    <source>
        <dbReference type="Pfam" id="PF11443"/>
    </source>
</evidence>
<feature type="compositionally biased region" description="Basic residues" evidence="1">
    <location>
        <begin position="99"/>
        <end position="115"/>
    </location>
</feature>
<dbReference type="Pfam" id="PF11443">
    <property type="entry name" value="DUF2828"/>
    <property type="match status" value="1"/>
</dbReference>
<reference evidence="4" key="1">
    <citation type="journal article" date="2009" name="Science">
        <title>The B73 maize genome: complexity, diversity, and dynamics.</title>
        <authorList>
            <person name="Schnable P.S."/>
            <person name="Ware D."/>
            <person name="Fulton R.S."/>
            <person name="Stein J.C."/>
            <person name="Wei F."/>
            <person name="Pasternak S."/>
            <person name="Liang C."/>
            <person name="Zhang J."/>
            <person name="Fulton L."/>
            <person name="Graves T.A."/>
            <person name="Minx P."/>
            <person name="Reily A.D."/>
            <person name="Courtney L."/>
            <person name="Kruchowski S.S."/>
            <person name="Tomlinson C."/>
            <person name="Strong C."/>
            <person name="Delehaunty K."/>
            <person name="Fronick C."/>
            <person name="Courtney B."/>
            <person name="Rock S.M."/>
            <person name="Belter E."/>
            <person name="Du F."/>
            <person name="Kim K."/>
            <person name="Abbott R.M."/>
            <person name="Cotton M."/>
            <person name="Levy A."/>
            <person name="Marchetto P."/>
            <person name="Ochoa K."/>
            <person name="Jackson S.M."/>
            <person name="Gillam B."/>
            <person name="Chen W."/>
            <person name="Yan L."/>
            <person name="Higginbotham J."/>
            <person name="Cardenas M."/>
            <person name="Waligorski J."/>
            <person name="Applebaum E."/>
            <person name="Phelps L."/>
            <person name="Falcone J."/>
            <person name="Kanchi K."/>
            <person name="Thane T."/>
            <person name="Scimone A."/>
            <person name="Thane N."/>
            <person name="Henke J."/>
            <person name="Wang T."/>
            <person name="Ruppert J."/>
            <person name="Shah N."/>
            <person name="Rotter K."/>
            <person name="Hodges J."/>
            <person name="Ingenthron E."/>
            <person name="Cordes M."/>
            <person name="Kohlberg S."/>
            <person name="Sgro J."/>
            <person name="Delgado B."/>
            <person name="Mead K."/>
            <person name="Chinwalla A."/>
            <person name="Leonard S."/>
            <person name="Crouse K."/>
            <person name="Collura K."/>
            <person name="Kudrna D."/>
            <person name="Currie J."/>
            <person name="He R."/>
            <person name="Angelova A."/>
            <person name="Rajasekar S."/>
            <person name="Mueller T."/>
            <person name="Lomeli R."/>
            <person name="Scara G."/>
            <person name="Ko A."/>
            <person name="Delaney K."/>
            <person name="Wissotski M."/>
            <person name="Lopez G."/>
            <person name="Campos D."/>
            <person name="Braidotti M."/>
            <person name="Ashley E."/>
            <person name="Golser W."/>
            <person name="Kim H."/>
            <person name="Lee S."/>
            <person name="Lin J."/>
            <person name="Dujmic Z."/>
            <person name="Kim W."/>
            <person name="Talag J."/>
            <person name="Zuccolo A."/>
            <person name="Fan C."/>
            <person name="Sebastian A."/>
            <person name="Kramer M."/>
            <person name="Spiegel L."/>
            <person name="Nascimento L."/>
            <person name="Zutavern T."/>
            <person name="Miller B."/>
            <person name="Ambroise C."/>
            <person name="Muller S."/>
            <person name="Spooner W."/>
            <person name="Narechania A."/>
            <person name="Ren L."/>
            <person name="Wei S."/>
            <person name="Kumari S."/>
            <person name="Faga B."/>
            <person name="Levy M.J."/>
            <person name="McMahan L."/>
            <person name="Van Buren P."/>
            <person name="Vaughn M.W."/>
            <person name="Ying K."/>
            <person name="Yeh C.-T."/>
            <person name="Emrich S.J."/>
            <person name="Jia Y."/>
            <person name="Kalyanaraman A."/>
            <person name="Hsia A.-P."/>
            <person name="Barbazuk W.B."/>
            <person name="Baucom R.S."/>
            <person name="Brutnell T.P."/>
            <person name="Carpita N.C."/>
            <person name="Chaparro C."/>
            <person name="Chia J.-M."/>
            <person name="Deragon J.-M."/>
            <person name="Estill J.C."/>
            <person name="Fu Y."/>
            <person name="Jeddeloh J.A."/>
            <person name="Han Y."/>
            <person name="Lee H."/>
            <person name="Li P."/>
            <person name="Lisch D.R."/>
            <person name="Liu S."/>
            <person name="Liu Z."/>
            <person name="Nagel D.H."/>
            <person name="McCann M.C."/>
            <person name="SanMiguel P."/>
            <person name="Myers A.M."/>
            <person name="Nettleton D."/>
            <person name="Nguyen J."/>
            <person name="Penning B.W."/>
            <person name="Ponnala L."/>
            <person name="Schneider K.L."/>
            <person name="Schwartz D.C."/>
            <person name="Sharma A."/>
            <person name="Soderlund C."/>
            <person name="Springer N.M."/>
            <person name="Sun Q."/>
            <person name="Wang H."/>
            <person name="Waterman M."/>
            <person name="Westerman R."/>
            <person name="Wolfgruber T.K."/>
            <person name="Yang L."/>
            <person name="Yu Y."/>
            <person name="Zhang L."/>
            <person name="Zhou S."/>
            <person name="Zhu Q."/>
            <person name="Bennetzen J.L."/>
            <person name="Dawe R.K."/>
            <person name="Jiang J."/>
            <person name="Jiang N."/>
            <person name="Presting G.G."/>
            <person name="Wessler S.R."/>
            <person name="Aluru S."/>
            <person name="Martienssen R.A."/>
            <person name="Clifton S.W."/>
            <person name="McCombie W.R."/>
            <person name="Wing R.A."/>
            <person name="Wilson R.K."/>
        </authorList>
    </citation>
    <scope>NUCLEOTIDE SEQUENCE [LARGE SCALE GENOMIC DNA]</scope>
    <source>
        <strain evidence="4">cv. B73</strain>
    </source>
</reference>
<proteinExistence type="predicted"/>
<accession>A0A804PA49</accession>
<feature type="domain" description="DUF2828" evidence="2">
    <location>
        <begin position="15"/>
        <end position="113"/>
    </location>
</feature>
<organism evidence="3 4">
    <name type="scientific">Zea mays</name>
    <name type="common">Maize</name>
    <dbReference type="NCBI Taxonomy" id="4577"/>
    <lineage>
        <taxon>Eukaryota</taxon>
        <taxon>Viridiplantae</taxon>
        <taxon>Streptophyta</taxon>
        <taxon>Embryophyta</taxon>
        <taxon>Tracheophyta</taxon>
        <taxon>Spermatophyta</taxon>
        <taxon>Magnoliopsida</taxon>
        <taxon>Liliopsida</taxon>
        <taxon>Poales</taxon>
        <taxon>Poaceae</taxon>
        <taxon>PACMAD clade</taxon>
        <taxon>Panicoideae</taxon>
        <taxon>Andropogonodae</taxon>
        <taxon>Andropogoneae</taxon>
        <taxon>Tripsacinae</taxon>
        <taxon>Zea</taxon>
    </lineage>
</organism>
<dbReference type="Gramene" id="Zm00001eb220170_T001">
    <property type="protein sequence ID" value="Zm00001eb220170_P001"/>
    <property type="gene ID" value="Zm00001eb220170"/>
</dbReference>